<dbReference type="Proteomes" id="UP001432322">
    <property type="component" value="Unassembled WGS sequence"/>
</dbReference>
<feature type="non-terminal residue" evidence="2">
    <location>
        <position position="1"/>
    </location>
</feature>
<accession>A0AAV5WKC3</accession>
<organism evidence="2 3">
    <name type="scientific">Pristionchus fissidentatus</name>
    <dbReference type="NCBI Taxonomy" id="1538716"/>
    <lineage>
        <taxon>Eukaryota</taxon>
        <taxon>Metazoa</taxon>
        <taxon>Ecdysozoa</taxon>
        <taxon>Nematoda</taxon>
        <taxon>Chromadorea</taxon>
        <taxon>Rhabditida</taxon>
        <taxon>Rhabditina</taxon>
        <taxon>Diplogasteromorpha</taxon>
        <taxon>Diplogasteroidea</taxon>
        <taxon>Neodiplogasteridae</taxon>
        <taxon>Pristionchus</taxon>
    </lineage>
</organism>
<gene>
    <name evidence="2" type="ORF">PFISCL1PPCAC_22668</name>
</gene>
<evidence type="ECO:0000313" key="2">
    <source>
        <dbReference type="EMBL" id="GMT31371.1"/>
    </source>
</evidence>
<reference evidence="2" key="1">
    <citation type="submission" date="2023-10" db="EMBL/GenBank/DDBJ databases">
        <title>Genome assembly of Pristionchus species.</title>
        <authorList>
            <person name="Yoshida K."/>
            <person name="Sommer R.J."/>
        </authorList>
    </citation>
    <scope>NUCLEOTIDE SEQUENCE</scope>
    <source>
        <strain evidence="2">RS5133</strain>
    </source>
</reference>
<name>A0AAV5WKC3_9BILA</name>
<protein>
    <submittedName>
        <fullName evidence="2">Uncharacterized protein</fullName>
    </submittedName>
</protein>
<dbReference type="AlphaFoldDB" id="A0AAV5WKC3"/>
<dbReference type="EMBL" id="BTSY01000006">
    <property type="protein sequence ID" value="GMT31371.1"/>
    <property type="molecule type" value="Genomic_DNA"/>
</dbReference>
<comment type="caution">
    <text evidence="2">The sequence shown here is derived from an EMBL/GenBank/DDBJ whole genome shotgun (WGS) entry which is preliminary data.</text>
</comment>
<evidence type="ECO:0000256" key="1">
    <source>
        <dbReference type="SAM" id="MobiDB-lite"/>
    </source>
</evidence>
<proteinExistence type="predicted"/>
<sequence>HSHLADALSRRHVPHSHHLVGGAREQFRGKKPPDLHVGGALVNVLRAGGDERVALEATLLRYKQLNRLPYHWWAPWGEKAA</sequence>
<evidence type="ECO:0000313" key="3">
    <source>
        <dbReference type="Proteomes" id="UP001432322"/>
    </source>
</evidence>
<feature type="region of interest" description="Disordered" evidence="1">
    <location>
        <begin position="1"/>
        <end position="32"/>
    </location>
</feature>
<keyword evidence="3" id="KW-1185">Reference proteome</keyword>